<dbReference type="PROSITE" id="PS51782">
    <property type="entry name" value="LYSM"/>
    <property type="match status" value="1"/>
</dbReference>
<dbReference type="InterPro" id="IPR036779">
    <property type="entry name" value="LysM_dom_sf"/>
</dbReference>
<feature type="region of interest" description="Disordered" evidence="1">
    <location>
        <begin position="1"/>
        <end position="97"/>
    </location>
</feature>
<evidence type="ECO:0000259" key="2">
    <source>
        <dbReference type="PROSITE" id="PS51782"/>
    </source>
</evidence>
<evidence type="ECO:0000313" key="3">
    <source>
        <dbReference type="EMBL" id="BCJ36602.1"/>
    </source>
</evidence>
<accession>A0A7R7DS92</accession>
<dbReference type="Pfam" id="PF01476">
    <property type="entry name" value="LysM"/>
    <property type="match status" value="1"/>
</dbReference>
<feature type="compositionally biased region" description="Low complexity" evidence="1">
    <location>
        <begin position="201"/>
        <end position="238"/>
    </location>
</feature>
<feature type="compositionally biased region" description="Basic and acidic residues" evidence="1">
    <location>
        <begin position="185"/>
        <end position="199"/>
    </location>
</feature>
<dbReference type="Gene3D" id="3.10.350.10">
    <property type="entry name" value="LysM domain"/>
    <property type="match status" value="1"/>
</dbReference>
<protein>
    <recommendedName>
        <fullName evidence="2">LysM domain-containing protein</fullName>
    </recommendedName>
</protein>
<feature type="compositionally biased region" description="Basic and acidic residues" evidence="1">
    <location>
        <begin position="20"/>
        <end position="33"/>
    </location>
</feature>
<organism evidence="3 4">
    <name type="scientific">Actinocatenispora thailandica</name>
    <dbReference type="NCBI Taxonomy" id="227318"/>
    <lineage>
        <taxon>Bacteria</taxon>
        <taxon>Bacillati</taxon>
        <taxon>Actinomycetota</taxon>
        <taxon>Actinomycetes</taxon>
        <taxon>Micromonosporales</taxon>
        <taxon>Micromonosporaceae</taxon>
        <taxon>Actinocatenispora</taxon>
    </lineage>
</organism>
<dbReference type="SMART" id="SM00257">
    <property type="entry name" value="LysM"/>
    <property type="match status" value="1"/>
</dbReference>
<dbReference type="KEGG" id="atl:Athai_41050"/>
<name>A0A7R7DS92_9ACTN</name>
<gene>
    <name evidence="3" type="ORF">Athai_41050</name>
</gene>
<dbReference type="AlphaFoldDB" id="A0A7R7DS92"/>
<proteinExistence type="predicted"/>
<feature type="domain" description="LysM" evidence="2">
    <location>
        <begin position="292"/>
        <end position="341"/>
    </location>
</feature>
<dbReference type="Proteomes" id="UP000611640">
    <property type="component" value="Chromosome"/>
</dbReference>
<evidence type="ECO:0000256" key="1">
    <source>
        <dbReference type="SAM" id="MobiDB-lite"/>
    </source>
</evidence>
<evidence type="ECO:0000313" key="4">
    <source>
        <dbReference type="Proteomes" id="UP000611640"/>
    </source>
</evidence>
<dbReference type="InterPro" id="IPR018392">
    <property type="entry name" value="LysM"/>
</dbReference>
<feature type="compositionally biased region" description="Low complexity" evidence="1">
    <location>
        <begin position="35"/>
        <end position="53"/>
    </location>
</feature>
<sequence>MGATVTARRSSTRFEATGGGRREPDPGETKPGETKPGAAEPGASKPGAAEPGAAGLGGDDPGGAESAGTDSGGPGSAGIDRGAAVPAGGGAAPRGRVVPRAGVVVSAASGKAVPARAVTGWFTGRALGVRQAMPARGATSLDDRPRLRLIRGGADPAATSDGSRPRSPDTRSTGAGSTRAAGDARGVRGDRAAGSERASRGARAARGAADGRSGQDTSNVRPAAPRSRSVSRAGRSRANPSVRRTAVPGSGLHRPVRLTRRGRLVRTAVVLLLAAGLGAAVASSGGAEPPVRRVEVHRGDTLWSIADRYSASRDPVATIERIRHLNHLSGYTIYPGQELNVPAGG</sequence>
<feature type="region of interest" description="Disordered" evidence="1">
    <location>
        <begin position="137"/>
        <end position="254"/>
    </location>
</feature>
<keyword evidence="4" id="KW-1185">Reference proteome</keyword>
<dbReference type="EMBL" id="AP023355">
    <property type="protein sequence ID" value="BCJ36602.1"/>
    <property type="molecule type" value="Genomic_DNA"/>
</dbReference>
<dbReference type="CDD" id="cd00118">
    <property type="entry name" value="LysM"/>
    <property type="match status" value="1"/>
</dbReference>
<dbReference type="SUPFAM" id="SSF54106">
    <property type="entry name" value="LysM domain"/>
    <property type="match status" value="1"/>
</dbReference>
<reference evidence="3 4" key="1">
    <citation type="submission" date="2020-08" db="EMBL/GenBank/DDBJ databases">
        <title>Whole genome shotgun sequence of Actinocatenispora thailandica NBRC 105041.</title>
        <authorList>
            <person name="Komaki H."/>
            <person name="Tamura T."/>
        </authorList>
    </citation>
    <scope>NUCLEOTIDE SEQUENCE [LARGE SCALE GENOMIC DNA]</scope>
    <source>
        <strain evidence="3 4">NBRC 105041</strain>
    </source>
</reference>